<proteinExistence type="predicted"/>
<evidence type="ECO:0000313" key="1">
    <source>
        <dbReference type="EMBL" id="SVC08681.1"/>
    </source>
</evidence>
<feature type="non-terminal residue" evidence="1">
    <location>
        <position position="1"/>
    </location>
</feature>
<feature type="non-terminal residue" evidence="1">
    <location>
        <position position="23"/>
    </location>
</feature>
<gene>
    <name evidence="1" type="ORF">METZ01_LOCUS261535</name>
</gene>
<dbReference type="EMBL" id="UINC01072787">
    <property type="protein sequence ID" value="SVC08681.1"/>
    <property type="molecule type" value="Genomic_DNA"/>
</dbReference>
<dbReference type="AlphaFoldDB" id="A0A382JD66"/>
<protein>
    <submittedName>
        <fullName evidence="1">Uncharacterized protein</fullName>
    </submittedName>
</protein>
<sequence>LLADIIAYEMDYGSSGEPGIPDY</sequence>
<accession>A0A382JD66</accession>
<name>A0A382JD66_9ZZZZ</name>
<organism evidence="1">
    <name type="scientific">marine metagenome</name>
    <dbReference type="NCBI Taxonomy" id="408172"/>
    <lineage>
        <taxon>unclassified sequences</taxon>
        <taxon>metagenomes</taxon>
        <taxon>ecological metagenomes</taxon>
    </lineage>
</organism>
<reference evidence="1" key="1">
    <citation type="submission" date="2018-05" db="EMBL/GenBank/DDBJ databases">
        <authorList>
            <person name="Lanie J.A."/>
            <person name="Ng W.-L."/>
            <person name="Kazmierczak K.M."/>
            <person name="Andrzejewski T.M."/>
            <person name="Davidsen T.M."/>
            <person name="Wayne K.J."/>
            <person name="Tettelin H."/>
            <person name="Glass J.I."/>
            <person name="Rusch D."/>
            <person name="Podicherti R."/>
            <person name="Tsui H.-C.T."/>
            <person name="Winkler M.E."/>
        </authorList>
    </citation>
    <scope>NUCLEOTIDE SEQUENCE</scope>
</reference>